<dbReference type="GO" id="GO:0019171">
    <property type="term" value="F:(3R)-hydroxyacyl-[acyl-carrier-protein] dehydratase activity"/>
    <property type="evidence" value="ECO:0007669"/>
    <property type="project" value="TreeGrafter"/>
</dbReference>
<dbReference type="PANTHER" id="PTHR28152:SF1">
    <property type="entry name" value="HYDROXYACYL-THIOESTER DEHYDRATASE TYPE 2, MITOCHONDRIAL"/>
    <property type="match status" value="1"/>
</dbReference>
<reference evidence="2" key="1">
    <citation type="journal article" date="2023" name="Mol. Phylogenet. Evol.">
        <title>Genome-scale phylogeny and comparative genomics of the fungal order Sordariales.</title>
        <authorList>
            <person name="Hensen N."/>
            <person name="Bonometti L."/>
            <person name="Westerberg I."/>
            <person name="Brannstrom I.O."/>
            <person name="Guillou S."/>
            <person name="Cros-Aarteil S."/>
            <person name="Calhoun S."/>
            <person name="Haridas S."/>
            <person name="Kuo A."/>
            <person name="Mondo S."/>
            <person name="Pangilinan J."/>
            <person name="Riley R."/>
            <person name="LaButti K."/>
            <person name="Andreopoulos B."/>
            <person name="Lipzen A."/>
            <person name="Chen C."/>
            <person name="Yan M."/>
            <person name="Daum C."/>
            <person name="Ng V."/>
            <person name="Clum A."/>
            <person name="Steindorff A."/>
            <person name="Ohm R.A."/>
            <person name="Martin F."/>
            <person name="Silar P."/>
            <person name="Natvig D.O."/>
            <person name="Lalanne C."/>
            <person name="Gautier V."/>
            <person name="Ament-Velasquez S.L."/>
            <person name="Kruys A."/>
            <person name="Hutchinson M.I."/>
            <person name="Powell A.J."/>
            <person name="Barry K."/>
            <person name="Miller A.N."/>
            <person name="Grigoriev I.V."/>
            <person name="Debuchy R."/>
            <person name="Gladieux P."/>
            <person name="Hiltunen Thoren M."/>
            <person name="Johannesson H."/>
        </authorList>
    </citation>
    <scope>NUCLEOTIDE SEQUENCE</scope>
    <source>
        <strain evidence="2">PSN293</strain>
    </source>
</reference>
<organism evidence="2 3">
    <name type="scientific">Rhypophila decipiens</name>
    <dbReference type="NCBI Taxonomy" id="261697"/>
    <lineage>
        <taxon>Eukaryota</taxon>
        <taxon>Fungi</taxon>
        <taxon>Dikarya</taxon>
        <taxon>Ascomycota</taxon>
        <taxon>Pezizomycotina</taxon>
        <taxon>Sordariomycetes</taxon>
        <taxon>Sordariomycetidae</taxon>
        <taxon>Sordariales</taxon>
        <taxon>Naviculisporaceae</taxon>
        <taxon>Rhypophila</taxon>
    </lineage>
</organism>
<dbReference type="Gene3D" id="3.10.129.10">
    <property type="entry name" value="Hotdog Thioesterase"/>
    <property type="match status" value="1"/>
</dbReference>
<feature type="compositionally biased region" description="Polar residues" evidence="1">
    <location>
        <begin position="37"/>
        <end position="50"/>
    </location>
</feature>
<feature type="region of interest" description="Disordered" evidence="1">
    <location>
        <begin position="691"/>
        <end position="754"/>
    </location>
</feature>
<feature type="region of interest" description="Disordered" evidence="1">
    <location>
        <begin position="528"/>
        <end position="557"/>
    </location>
</feature>
<dbReference type="InterPro" id="IPR029069">
    <property type="entry name" value="HotDog_dom_sf"/>
</dbReference>
<reference evidence="2" key="2">
    <citation type="submission" date="2023-05" db="EMBL/GenBank/DDBJ databases">
        <authorList>
            <consortium name="Lawrence Berkeley National Laboratory"/>
            <person name="Steindorff A."/>
            <person name="Hensen N."/>
            <person name="Bonometti L."/>
            <person name="Westerberg I."/>
            <person name="Brannstrom I.O."/>
            <person name="Guillou S."/>
            <person name="Cros-Aarteil S."/>
            <person name="Calhoun S."/>
            <person name="Haridas S."/>
            <person name="Kuo A."/>
            <person name="Mondo S."/>
            <person name="Pangilinan J."/>
            <person name="Riley R."/>
            <person name="Labutti K."/>
            <person name="Andreopoulos B."/>
            <person name="Lipzen A."/>
            <person name="Chen C."/>
            <person name="Yanf M."/>
            <person name="Daum C."/>
            <person name="Ng V."/>
            <person name="Clum A."/>
            <person name="Ohm R."/>
            <person name="Martin F."/>
            <person name="Silar P."/>
            <person name="Natvig D."/>
            <person name="Lalanne C."/>
            <person name="Gautier V."/>
            <person name="Ament-Velasquez S.L."/>
            <person name="Kruys A."/>
            <person name="Hutchinson M.I."/>
            <person name="Powell A.J."/>
            <person name="Barry K."/>
            <person name="Miller A.N."/>
            <person name="Grigoriev I.V."/>
            <person name="Debuchy R."/>
            <person name="Gladieux P."/>
            <person name="Thoren M.H."/>
            <person name="Johannesson H."/>
        </authorList>
    </citation>
    <scope>NUCLEOTIDE SEQUENCE</scope>
    <source>
        <strain evidence="2">PSN293</strain>
    </source>
</reference>
<evidence type="ECO:0000313" key="2">
    <source>
        <dbReference type="EMBL" id="KAK4215376.1"/>
    </source>
</evidence>
<dbReference type="PANTHER" id="PTHR28152">
    <property type="entry name" value="HYDROXYACYL-THIOESTER DEHYDRATASE TYPE 2, MITOCHONDRIAL"/>
    <property type="match status" value="1"/>
</dbReference>
<protein>
    <recommendedName>
        <fullName evidence="4">MaoC-like domain-containing protein</fullName>
    </recommendedName>
</protein>
<feature type="compositionally biased region" description="Polar residues" evidence="1">
    <location>
        <begin position="548"/>
        <end position="557"/>
    </location>
</feature>
<comment type="caution">
    <text evidence="2">The sequence shown here is derived from an EMBL/GenBank/DDBJ whole genome shotgun (WGS) entry which is preliminary data.</text>
</comment>
<evidence type="ECO:0000256" key="1">
    <source>
        <dbReference type="SAM" id="MobiDB-lite"/>
    </source>
</evidence>
<feature type="compositionally biased region" description="Basic and acidic residues" evidence="1">
    <location>
        <begin position="983"/>
        <end position="997"/>
    </location>
</feature>
<dbReference type="GO" id="GO:0005739">
    <property type="term" value="C:mitochondrion"/>
    <property type="evidence" value="ECO:0007669"/>
    <property type="project" value="TreeGrafter"/>
</dbReference>
<feature type="compositionally biased region" description="Basic and acidic residues" evidence="1">
    <location>
        <begin position="730"/>
        <end position="748"/>
    </location>
</feature>
<proteinExistence type="predicted"/>
<evidence type="ECO:0008006" key="4">
    <source>
        <dbReference type="Google" id="ProtNLM"/>
    </source>
</evidence>
<keyword evidence="3" id="KW-1185">Reference proteome</keyword>
<dbReference type="EMBL" id="MU858080">
    <property type="protein sequence ID" value="KAK4215376.1"/>
    <property type="molecule type" value="Genomic_DNA"/>
</dbReference>
<feature type="region of interest" description="Disordered" evidence="1">
    <location>
        <begin position="806"/>
        <end position="924"/>
    </location>
</feature>
<dbReference type="SUPFAM" id="SSF54637">
    <property type="entry name" value="Thioesterase/thiol ester dehydrase-isomerase"/>
    <property type="match status" value="1"/>
</dbReference>
<dbReference type="AlphaFoldDB" id="A0AAN7B798"/>
<feature type="compositionally biased region" description="Basic and acidic residues" evidence="1">
    <location>
        <begin position="835"/>
        <end position="850"/>
    </location>
</feature>
<name>A0AAN7B798_9PEZI</name>
<dbReference type="InterPro" id="IPR052741">
    <property type="entry name" value="Mitochondrial_HTD2"/>
</dbReference>
<dbReference type="Proteomes" id="UP001301769">
    <property type="component" value="Unassembled WGS sequence"/>
</dbReference>
<accession>A0AAN7B798</accession>
<feature type="region of interest" description="Disordered" evidence="1">
    <location>
        <begin position="983"/>
        <end position="1004"/>
    </location>
</feature>
<evidence type="ECO:0000313" key="3">
    <source>
        <dbReference type="Proteomes" id="UP001301769"/>
    </source>
</evidence>
<gene>
    <name evidence="2" type="ORF">QBC37DRAFT_419173</name>
</gene>
<feature type="compositionally biased region" description="Low complexity" evidence="1">
    <location>
        <begin position="51"/>
        <end position="91"/>
    </location>
</feature>
<feature type="compositionally biased region" description="Low complexity" evidence="1">
    <location>
        <begin position="818"/>
        <end position="828"/>
    </location>
</feature>
<feature type="compositionally biased region" description="Basic and acidic residues" evidence="1">
    <location>
        <begin position="691"/>
        <end position="708"/>
    </location>
</feature>
<feature type="region of interest" description="Disordered" evidence="1">
    <location>
        <begin position="37"/>
        <end position="92"/>
    </location>
</feature>
<sequence>MIRLLTRCSYRFGLSAGVRVGTALTPVPVPRLIGTLTPTTAADSTSTRDVTNSLTTATAESTTTHLTGTDVTPITTSSSSTSNSNGDSSSTQLDLSEYMEQAKAEFSRRFPQPRLLGDRIDVKPSHCLSRALLNHLPAECLPSQKFLVPHWTIWDYKSEGRDGEPILGLEKWNRKGERLPQGHHLLYFPPTGELMSDGAEKDLCPGPPFVRRLWLGGSLKFNHEILFDPARIWFCLEDVGSPTMSANSLPGKESVSVQIKRHYFANQDSVDPRNSVNRVVSLEETRELLFLRQPASAPPEDQVATKSITSPVQRLKLVPDSSFEFTPDHTLLFQFSALTYNAHAIHLDPDYARNVEGYKGLLVHGPLTLVLMLSALQRECRSDSEAAQQAMDVGSSGPWVTRSIEYRNIRPLFAGQKMKVCVKMTKVSRFTEGKPALPLEKNWKVWIEDSEGRVAAKATAVTLATQTDNISRSLSRGYAEILPSPAPEADEEWPHKPLSTEAHAEMTPSNAPEVELKQEEKPLVAKQWPQEPPSLGPSNMPRAKPQHQHSPQTTSSDEILRQQLQELILRQNHFSEKLRRMENDKLFMKEQLLTKEKQLMKREIRLLREETKRHLKNKAKELWEREEELKKRLEEKAKELWEKQEMLSKKEKEMQLMGMEKELMKKERQLVEPEKEKQLMAMEKELMEKEKQLVEPDEGMKKEKDEFLSGKPPSAAAMEGEVVNPWDDLTDSKPRSADALEGKSRDPWHGLMGDENPFQAVERIERQMEMSSRSSTGRTRGRIPGLASSFKRIDAVGDGVDTLRQLKISKLPPPNWTAPPATTSTPPSDGSWAARELEPADEKNPAHQDEDPFSALEKQAIPSTATTTTTKKTRTRQQAKANETNPAVDEKDPFSAPEKQATPSSSTARKKKADNKPMYQEEIDNFRALYNNRKDREEGINNIYTRPGATEGDERSWLHTVERDLQLRQAPGYRWDGYRTRAREKGRSTGQKMVHEEEAWDEGGVTEIERNEEVVRTFDGGDVNKTYEKTREEKEVVVNPGINGGVDWNLDGWLEEARKMGRKD</sequence>